<sequence length="278" mass="32524">MLVAFNICEYLDAVSLINCCATIPRWGPILSHPFFFARLRNHIQQWDWIDERLWCLLLPQSWRTSVQCATEVIQYRQRQIESFQRTLSEAPQHLLQNPVHFWIFANTTLRWLPPHELTVQLKRPELVESPTTTYSVCVSHDVTRRIVVCKCSTNLGDLEFPHRIIAVREETESDTCDCLLYVADPLRFSMRDLTITLLSLTPSQLLIIAVVVDEMRDRSGRMDCLLTFAQRIGHLNRHLLSAIPTQWRLWCVERGQENFVNWTSLVEWGCCDVIAKRM</sequence>
<reference evidence="1 2" key="2">
    <citation type="submission" date="2018-11" db="EMBL/GenBank/DDBJ databases">
        <authorList>
            <consortium name="Pathogen Informatics"/>
        </authorList>
    </citation>
    <scope>NUCLEOTIDE SEQUENCE [LARGE SCALE GENOMIC DNA]</scope>
</reference>
<proteinExistence type="predicted"/>
<dbReference type="OrthoDB" id="6279036at2759"/>
<gene>
    <name evidence="1" type="ORF">TTAC_LOCUS4481</name>
</gene>
<keyword evidence="2" id="KW-1185">Reference proteome</keyword>
<evidence type="ECO:0000313" key="3">
    <source>
        <dbReference type="WBParaSite" id="TTAC_0000449801-mRNA-1"/>
    </source>
</evidence>
<name>A0A0R3WUQ8_HYDTA</name>
<protein>
    <submittedName>
        <fullName evidence="3">CxC1 domain-containing protein</fullName>
    </submittedName>
</protein>
<organism evidence="3">
    <name type="scientific">Hydatigena taeniaeformis</name>
    <name type="common">Feline tapeworm</name>
    <name type="synonym">Taenia taeniaeformis</name>
    <dbReference type="NCBI Taxonomy" id="6205"/>
    <lineage>
        <taxon>Eukaryota</taxon>
        <taxon>Metazoa</taxon>
        <taxon>Spiralia</taxon>
        <taxon>Lophotrochozoa</taxon>
        <taxon>Platyhelminthes</taxon>
        <taxon>Cestoda</taxon>
        <taxon>Eucestoda</taxon>
        <taxon>Cyclophyllidea</taxon>
        <taxon>Taeniidae</taxon>
        <taxon>Hydatigera</taxon>
    </lineage>
</organism>
<evidence type="ECO:0000313" key="2">
    <source>
        <dbReference type="Proteomes" id="UP000274429"/>
    </source>
</evidence>
<dbReference type="AlphaFoldDB" id="A0A0R3WUQ8"/>
<dbReference type="Proteomes" id="UP000274429">
    <property type="component" value="Unassembled WGS sequence"/>
</dbReference>
<reference evidence="3" key="1">
    <citation type="submission" date="2017-02" db="UniProtKB">
        <authorList>
            <consortium name="WormBaseParasite"/>
        </authorList>
    </citation>
    <scope>IDENTIFICATION</scope>
</reference>
<evidence type="ECO:0000313" key="1">
    <source>
        <dbReference type="EMBL" id="VDM25046.1"/>
    </source>
</evidence>
<dbReference type="WBParaSite" id="TTAC_0000449801-mRNA-1">
    <property type="protein sequence ID" value="TTAC_0000449801-mRNA-1"/>
    <property type="gene ID" value="TTAC_0000449801"/>
</dbReference>
<accession>A0A0R3WUQ8</accession>
<dbReference type="EMBL" id="UYWX01004562">
    <property type="protein sequence ID" value="VDM25046.1"/>
    <property type="molecule type" value="Genomic_DNA"/>
</dbReference>